<feature type="region of interest" description="Disordered" evidence="2">
    <location>
        <begin position="1"/>
        <end position="30"/>
    </location>
</feature>
<dbReference type="EMBL" id="QQBB01000019">
    <property type="protein sequence ID" value="RDI51222.1"/>
    <property type="molecule type" value="Genomic_DNA"/>
</dbReference>
<evidence type="ECO:0000256" key="1">
    <source>
        <dbReference type="SAM" id="Coils"/>
    </source>
</evidence>
<dbReference type="AlphaFoldDB" id="A0A370H5Y0"/>
<sequence length="209" mass="23810">MAPRKTPTGSKLLANKKAPKKSPPKRKKSLFYKLTPAREALPELIRRVDREGVTIMIGGSETKPYFRLYPDDEDIEVVEEKSADSARKSFKTTCDRIRYQDVRFRLTAAGGHSALLEHHPEDRERAKKVFGEDAVILGPQLTQDIQAMTSAIGLLQDTQRETVERTAAILVKVQQHARDTFAKQEKLERELRDLTHELRQLVSKLRLPA</sequence>
<feature type="compositionally biased region" description="Basic residues" evidence="2">
    <location>
        <begin position="17"/>
        <end position="30"/>
    </location>
</feature>
<evidence type="ECO:0000313" key="3">
    <source>
        <dbReference type="EMBL" id="RDI51222.1"/>
    </source>
</evidence>
<comment type="caution">
    <text evidence="3">The sequence shown here is derived from an EMBL/GenBank/DDBJ whole genome shotgun (WGS) entry which is preliminary data.</text>
</comment>
<keyword evidence="1" id="KW-0175">Coiled coil</keyword>
<evidence type="ECO:0000313" key="4">
    <source>
        <dbReference type="Proteomes" id="UP000254925"/>
    </source>
</evidence>
<organism evidence="3 4">
    <name type="scientific">Microvirga subterranea</name>
    <dbReference type="NCBI Taxonomy" id="186651"/>
    <lineage>
        <taxon>Bacteria</taxon>
        <taxon>Pseudomonadati</taxon>
        <taxon>Pseudomonadota</taxon>
        <taxon>Alphaproteobacteria</taxon>
        <taxon>Hyphomicrobiales</taxon>
        <taxon>Methylobacteriaceae</taxon>
        <taxon>Microvirga</taxon>
    </lineage>
</organism>
<protein>
    <submittedName>
        <fullName evidence="3">Uncharacterized protein</fullName>
    </submittedName>
</protein>
<reference evidence="3 4" key="1">
    <citation type="submission" date="2018-07" db="EMBL/GenBank/DDBJ databases">
        <title>Genomic Encyclopedia of Type Strains, Phase IV (KMG-IV): sequencing the most valuable type-strain genomes for metagenomic binning, comparative biology and taxonomic classification.</title>
        <authorList>
            <person name="Goeker M."/>
        </authorList>
    </citation>
    <scope>NUCLEOTIDE SEQUENCE [LARGE SCALE GENOMIC DNA]</scope>
    <source>
        <strain evidence="3 4">DSM 14364</strain>
    </source>
</reference>
<name>A0A370H5Y0_9HYPH</name>
<proteinExistence type="predicted"/>
<dbReference type="Proteomes" id="UP000254925">
    <property type="component" value="Unassembled WGS sequence"/>
</dbReference>
<gene>
    <name evidence="3" type="ORF">DES45_1195</name>
</gene>
<keyword evidence="4" id="KW-1185">Reference proteome</keyword>
<accession>A0A370H5Y0</accession>
<feature type="coiled-coil region" evidence="1">
    <location>
        <begin position="177"/>
        <end position="204"/>
    </location>
</feature>
<evidence type="ECO:0000256" key="2">
    <source>
        <dbReference type="SAM" id="MobiDB-lite"/>
    </source>
</evidence>